<dbReference type="KEGG" id="ccm:Ccan_02410"/>
<evidence type="ECO:0000256" key="1">
    <source>
        <dbReference type="SAM" id="Phobius"/>
    </source>
</evidence>
<reference evidence="2 3" key="1">
    <citation type="journal article" date="2011" name="J. Bacteriol.">
        <title>Complete genome sequence of the dog commensal and human pathogen Capnocytophaga canimorsus strain 5.</title>
        <authorList>
            <person name="Manfredi P."/>
            <person name="Pagni M."/>
            <person name="Cornelis G.R."/>
        </authorList>
    </citation>
    <scope>NUCLEOTIDE SEQUENCE [LARGE SCALE GENOMIC DNA]</scope>
    <source>
        <strain evidence="3">5</strain>
    </source>
</reference>
<organism evidence="2 3">
    <name type="scientific">Capnocytophaga canimorsus (strain 5)</name>
    <dbReference type="NCBI Taxonomy" id="860228"/>
    <lineage>
        <taxon>Bacteria</taxon>
        <taxon>Pseudomonadati</taxon>
        <taxon>Bacteroidota</taxon>
        <taxon>Flavobacteriia</taxon>
        <taxon>Flavobacteriales</taxon>
        <taxon>Flavobacteriaceae</taxon>
        <taxon>Capnocytophaga</taxon>
    </lineage>
</organism>
<feature type="transmembrane region" description="Helical" evidence="1">
    <location>
        <begin position="20"/>
        <end position="41"/>
    </location>
</feature>
<dbReference type="Proteomes" id="UP000008895">
    <property type="component" value="Chromosome"/>
</dbReference>
<dbReference type="AlphaFoldDB" id="F9YQS6"/>
<name>F9YQS6_CAPCC</name>
<dbReference type="HOGENOM" id="CLU_3248850_0_0_10"/>
<gene>
    <name evidence="2" type="ordered locus">Ccan_02410</name>
</gene>
<keyword evidence="1" id="KW-0812">Transmembrane</keyword>
<evidence type="ECO:0000313" key="3">
    <source>
        <dbReference type="Proteomes" id="UP000008895"/>
    </source>
</evidence>
<protein>
    <submittedName>
        <fullName evidence="2">Uncharacterized protein</fullName>
    </submittedName>
</protein>
<evidence type="ECO:0000313" key="2">
    <source>
        <dbReference type="EMBL" id="AEK22363.1"/>
    </source>
</evidence>
<proteinExistence type="predicted"/>
<dbReference type="STRING" id="860228.Ccan_02410"/>
<keyword evidence="3" id="KW-1185">Reference proteome</keyword>
<keyword evidence="1" id="KW-0472">Membrane</keyword>
<sequence length="42" mass="4863">MKFYFISKNYMMKNKNLSIFVGAILFVVSVLVGLFVGSQIWE</sequence>
<keyword evidence="1" id="KW-1133">Transmembrane helix</keyword>
<accession>F9YQS6</accession>
<dbReference type="EMBL" id="CP002113">
    <property type="protein sequence ID" value="AEK22363.1"/>
    <property type="molecule type" value="Genomic_DNA"/>
</dbReference>